<comment type="caution">
    <text evidence="2">The sequence shown here is derived from an EMBL/GenBank/DDBJ whole genome shotgun (WGS) entry which is preliminary data.</text>
</comment>
<feature type="compositionally biased region" description="Low complexity" evidence="1">
    <location>
        <begin position="77"/>
        <end position="94"/>
    </location>
</feature>
<keyword evidence="3" id="KW-1185">Reference proteome</keyword>
<dbReference type="Proteomes" id="UP001141619">
    <property type="component" value="Unassembled WGS sequence"/>
</dbReference>
<accession>A0A9X3Z6W7</accession>
<dbReference type="AlphaFoldDB" id="A0A9X3Z6W7"/>
<proteinExistence type="predicted"/>
<dbReference type="InterPro" id="IPR006311">
    <property type="entry name" value="TAT_signal"/>
</dbReference>
<dbReference type="PROSITE" id="PS51318">
    <property type="entry name" value="TAT"/>
    <property type="match status" value="1"/>
</dbReference>
<feature type="compositionally biased region" description="Gly residues" evidence="1">
    <location>
        <begin position="95"/>
        <end position="111"/>
    </location>
</feature>
<evidence type="ECO:0000313" key="3">
    <source>
        <dbReference type="Proteomes" id="UP001141619"/>
    </source>
</evidence>
<feature type="region of interest" description="Disordered" evidence="1">
    <location>
        <begin position="77"/>
        <end position="121"/>
    </location>
</feature>
<dbReference type="RefSeq" id="WP_274943320.1">
    <property type="nucleotide sequence ID" value="NZ_JANWOI010000002.1"/>
</dbReference>
<reference evidence="2" key="1">
    <citation type="submission" date="2022-08" db="EMBL/GenBank/DDBJ databases">
        <authorList>
            <person name="Vandamme P."/>
            <person name="Hettiarachchi A."/>
            <person name="Peeters C."/>
            <person name="Cnockaert M."/>
            <person name="Carlier A."/>
        </authorList>
    </citation>
    <scope>NUCLEOTIDE SEQUENCE</scope>
    <source>
        <strain evidence="2">LMG 31809</strain>
    </source>
</reference>
<evidence type="ECO:0000256" key="1">
    <source>
        <dbReference type="SAM" id="MobiDB-lite"/>
    </source>
</evidence>
<name>A0A9X3Z6W7_9PROT</name>
<evidence type="ECO:0000313" key="2">
    <source>
        <dbReference type="EMBL" id="MDA5193620.1"/>
    </source>
</evidence>
<organism evidence="2 3">
    <name type="scientific">Govanella unica</name>
    <dbReference type="NCBI Taxonomy" id="2975056"/>
    <lineage>
        <taxon>Bacteria</taxon>
        <taxon>Pseudomonadati</taxon>
        <taxon>Pseudomonadota</taxon>
        <taxon>Alphaproteobacteria</taxon>
        <taxon>Emcibacterales</taxon>
        <taxon>Govanellaceae</taxon>
        <taxon>Govanella</taxon>
    </lineage>
</organism>
<protein>
    <submittedName>
        <fullName evidence="2">Uncharacterized protein</fullName>
    </submittedName>
</protein>
<reference evidence="2" key="2">
    <citation type="journal article" date="2023" name="Syst. Appl. Microbiol.">
        <title>Govania unica gen. nov., sp. nov., a rare biosphere bacterium that represents a novel family in the class Alphaproteobacteria.</title>
        <authorList>
            <person name="Vandamme P."/>
            <person name="Peeters C."/>
            <person name="Hettiarachchi A."/>
            <person name="Cnockaert M."/>
            <person name="Carlier A."/>
        </authorList>
    </citation>
    <scope>NUCLEOTIDE SEQUENCE</scope>
    <source>
        <strain evidence="2">LMG 31809</strain>
    </source>
</reference>
<gene>
    <name evidence="2" type="ORF">NYP16_06585</name>
</gene>
<dbReference type="EMBL" id="JANWOI010000002">
    <property type="protein sequence ID" value="MDA5193620.1"/>
    <property type="molecule type" value="Genomic_DNA"/>
</dbReference>
<sequence>MSDMNKDDHNADRDMRRRLLRLGAVGAPVVLTFRSTSAWALSSGCLVKDGTLPIPGQLIRVDENFQPIPKAGITAAGNNGNSGNCGNNGNPNGNNGNGKGKGNTNGNGNNGNNGSCGNNGNGPGSSELAWYDQYETVFVTQDPHGSAGDRVADRNTDINGLRALVYNGNIGTTCLQSINGLS</sequence>